<protein>
    <submittedName>
        <fullName evidence="3">Pyruvate kinase</fullName>
        <ecNumber evidence="3">2.7.1.40</ecNumber>
    </submittedName>
</protein>
<organism evidence="3 4">
    <name type="scientific">Arthrobacter deserti</name>
    <dbReference type="NCBI Taxonomy" id="1742687"/>
    <lineage>
        <taxon>Bacteria</taxon>
        <taxon>Bacillati</taxon>
        <taxon>Actinomycetota</taxon>
        <taxon>Actinomycetes</taxon>
        <taxon>Micrococcales</taxon>
        <taxon>Micrococcaceae</taxon>
        <taxon>Arthrobacter</taxon>
    </lineage>
</organism>
<dbReference type="EC" id="2.7.1.40" evidence="3"/>
<feature type="non-terminal residue" evidence="3">
    <location>
        <position position="1"/>
    </location>
</feature>
<keyword evidence="3" id="KW-0808">Transferase</keyword>
<accession>A0ABX1JLU7</accession>
<evidence type="ECO:0000313" key="3">
    <source>
        <dbReference type="EMBL" id="NKX49500.1"/>
    </source>
</evidence>
<dbReference type="Pfam" id="PF02887">
    <property type="entry name" value="PK_C"/>
    <property type="match status" value="1"/>
</dbReference>
<proteinExistence type="predicted"/>
<feature type="region of interest" description="Disordered" evidence="1">
    <location>
        <begin position="102"/>
        <end position="130"/>
    </location>
</feature>
<reference evidence="3 4" key="1">
    <citation type="submission" date="2020-04" db="EMBL/GenBank/DDBJ databases">
        <authorList>
            <person name="Liu S."/>
        </authorList>
    </citation>
    <scope>NUCLEOTIDE SEQUENCE [LARGE SCALE GENOMIC DNA]</scope>
    <source>
        <strain evidence="3 4">CGMCC 1.15091</strain>
    </source>
</reference>
<dbReference type="GO" id="GO:0004743">
    <property type="term" value="F:pyruvate kinase activity"/>
    <property type="evidence" value="ECO:0007669"/>
    <property type="project" value="UniProtKB-EC"/>
</dbReference>
<evidence type="ECO:0000256" key="1">
    <source>
        <dbReference type="SAM" id="MobiDB-lite"/>
    </source>
</evidence>
<dbReference type="Proteomes" id="UP000523795">
    <property type="component" value="Unassembled WGS sequence"/>
</dbReference>
<keyword evidence="3" id="KW-0670">Pyruvate</keyword>
<dbReference type="InterPro" id="IPR015795">
    <property type="entry name" value="Pyrv_Knase_C"/>
</dbReference>
<dbReference type="GO" id="GO:0016301">
    <property type="term" value="F:kinase activity"/>
    <property type="evidence" value="ECO:0007669"/>
    <property type="project" value="UniProtKB-KW"/>
</dbReference>
<dbReference type="InterPro" id="IPR036918">
    <property type="entry name" value="Pyrv_Knase_C_sf"/>
</dbReference>
<keyword evidence="3" id="KW-0418">Kinase</keyword>
<dbReference type="EMBL" id="JAAZSR010000020">
    <property type="protein sequence ID" value="NKX49500.1"/>
    <property type="molecule type" value="Genomic_DNA"/>
</dbReference>
<dbReference type="SUPFAM" id="SSF52935">
    <property type="entry name" value="PK C-terminal domain-like"/>
    <property type="match status" value="1"/>
</dbReference>
<comment type="caution">
    <text evidence="3">The sequence shown here is derived from an EMBL/GenBank/DDBJ whole genome shotgun (WGS) entry which is preliminary data.</text>
</comment>
<keyword evidence="4" id="KW-1185">Reference proteome</keyword>
<evidence type="ECO:0000313" key="4">
    <source>
        <dbReference type="Proteomes" id="UP000523795"/>
    </source>
</evidence>
<dbReference type="Gene3D" id="3.40.1380.20">
    <property type="entry name" value="Pyruvate kinase, C-terminal domain"/>
    <property type="match status" value="1"/>
</dbReference>
<sequence length="130" mass="14155">RYICTFTQSGDSARRLSRLRPVKPLFAFTPLESTRNFMALLWGITPLLVEFAGHTDQMTAQVDRVLFEQGLVELDDLVVIAAGSPPGTAGSTNTLKVHRVGDLADAGGQLPGRSNPRREKVGPWPEATKP</sequence>
<gene>
    <name evidence="3" type="ORF">HER39_02670</name>
</gene>
<name>A0ABX1JLU7_9MICC</name>
<feature type="domain" description="Pyruvate kinase C-terminal" evidence="2">
    <location>
        <begin position="2"/>
        <end position="98"/>
    </location>
</feature>
<evidence type="ECO:0000259" key="2">
    <source>
        <dbReference type="Pfam" id="PF02887"/>
    </source>
</evidence>